<comment type="similarity">
    <text evidence="1">Belongs to the transferase hexapeptide repeat family.</text>
</comment>
<dbReference type="GO" id="GO:0008652">
    <property type="term" value="P:amino acid biosynthetic process"/>
    <property type="evidence" value="ECO:0007669"/>
    <property type="project" value="UniProtKB-KW"/>
</dbReference>
<evidence type="ECO:0000256" key="1">
    <source>
        <dbReference type="ARBA" id="ARBA00007274"/>
    </source>
</evidence>
<dbReference type="InterPro" id="IPR011004">
    <property type="entry name" value="Trimer_LpxA-like_sf"/>
</dbReference>
<dbReference type="PANTHER" id="PTHR42811">
    <property type="entry name" value="SERINE ACETYLTRANSFERASE"/>
    <property type="match status" value="1"/>
</dbReference>
<dbReference type="InterPro" id="IPR045304">
    <property type="entry name" value="LbH_SAT"/>
</dbReference>
<evidence type="ECO:0000256" key="2">
    <source>
        <dbReference type="ARBA" id="ARBA00013266"/>
    </source>
</evidence>
<comment type="caution">
    <text evidence="7">The sequence shown here is derived from an EMBL/GenBank/DDBJ whole genome shotgun (WGS) entry which is preliminary data.</text>
</comment>
<dbReference type="GO" id="GO:0009001">
    <property type="term" value="F:serine O-acetyltransferase activity"/>
    <property type="evidence" value="ECO:0007669"/>
    <property type="project" value="UniProtKB-EC"/>
</dbReference>
<dbReference type="Proteomes" id="UP000557392">
    <property type="component" value="Unassembled WGS sequence"/>
</dbReference>
<evidence type="ECO:0000256" key="4">
    <source>
        <dbReference type="ARBA" id="ARBA00022679"/>
    </source>
</evidence>
<dbReference type="InterPro" id="IPR053376">
    <property type="entry name" value="Serine_acetyltransferase"/>
</dbReference>
<evidence type="ECO:0000256" key="6">
    <source>
        <dbReference type="ARBA" id="ARBA00049486"/>
    </source>
</evidence>
<dbReference type="EMBL" id="JACIEH010000003">
    <property type="protein sequence ID" value="MBB4100640.1"/>
    <property type="molecule type" value="Genomic_DNA"/>
</dbReference>
<dbReference type="AlphaFoldDB" id="A0A7W6JY92"/>
<dbReference type="RefSeq" id="WP_343058272.1">
    <property type="nucleotide sequence ID" value="NZ_JACIEH010000003.1"/>
</dbReference>
<protein>
    <recommendedName>
        <fullName evidence="2">serine O-acetyltransferase</fullName>
        <ecNumber evidence="2">2.3.1.30</ecNumber>
    </recommendedName>
</protein>
<keyword evidence="8" id="KW-1185">Reference proteome</keyword>
<evidence type="ECO:0000256" key="3">
    <source>
        <dbReference type="ARBA" id="ARBA00022605"/>
    </source>
</evidence>
<proteinExistence type="inferred from homology"/>
<keyword evidence="3" id="KW-0028">Amino-acid biosynthesis</keyword>
<keyword evidence="5 7" id="KW-0012">Acyltransferase</keyword>
<keyword evidence="4 7" id="KW-0808">Transferase</keyword>
<dbReference type="NCBIfam" id="NF041874">
    <property type="entry name" value="EPS_EpsC"/>
    <property type="match status" value="1"/>
</dbReference>
<sequence>MTASPLSSPFSAEIAGAVSALNAARSAWRERQAGRHAVTRFPSPAVLAEVVEHLSAALFPARLGGFRGGPAREDDFVAEHLDQAFRLLGQEIGNELDYWQRESDQPFDPDQAEAIVRLFAATLPEIRAAIDADVEAAFVGDPAARSVDEILVSYPGALAIRYHRIAHELHALGAVIVARIVSELANARTGIDIHPGATIGHSFFIDHGTGVVIGETSIIGRNVRLYQHVTLGGRSPLGLAPAGPRERFARHPILEDDVIVYAGATILGRVTIGRGSTIGGNVWLLDDVPAHSVVVQPGAQRLEDSDAHHIGARLAEHGA</sequence>
<dbReference type="Gene3D" id="2.160.10.10">
    <property type="entry name" value="Hexapeptide repeat proteins"/>
    <property type="match status" value="1"/>
</dbReference>
<accession>A0A7W6JY92</accession>
<organism evidence="7 8">
    <name type="scientific">Sphingomonas kyeonggiensis</name>
    <dbReference type="NCBI Taxonomy" id="1268553"/>
    <lineage>
        <taxon>Bacteria</taxon>
        <taxon>Pseudomonadati</taxon>
        <taxon>Pseudomonadota</taxon>
        <taxon>Alphaproteobacteria</taxon>
        <taxon>Sphingomonadales</taxon>
        <taxon>Sphingomonadaceae</taxon>
        <taxon>Sphingomonas</taxon>
    </lineage>
</organism>
<evidence type="ECO:0000313" key="8">
    <source>
        <dbReference type="Proteomes" id="UP000557392"/>
    </source>
</evidence>
<gene>
    <name evidence="7" type="ORF">GGR46_004212</name>
</gene>
<evidence type="ECO:0000256" key="5">
    <source>
        <dbReference type="ARBA" id="ARBA00023315"/>
    </source>
</evidence>
<dbReference type="Pfam" id="PF00132">
    <property type="entry name" value="Hexapep"/>
    <property type="match status" value="1"/>
</dbReference>
<comment type="catalytic activity">
    <reaction evidence="6">
        <text>L-serine + acetyl-CoA = O-acetyl-L-serine + CoA</text>
        <dbReference type="Rhea" id="RHEA:24560"/>
        <dbReference type="ChEBI" id="CHEBI:33384"/>
        <dbReference type="ChEBI" id="CHEBI:57287"/>
        <dbReference type="ChEBI" id="CHEBI:57288"/>
        <dbReference type="ChEBI" id="CHEBI:58340"/>
        <dbReference type="EC" id="2.3.1.30"/>
    </reaction>
</comment>
<name>A0A7W6JY92_9SPHN</name>
<dbReference type="InterPro" id="IPR042122">
    <property type="entry name" value="Ser_AcTrfase_N_sf"/>
</dbReference>
<evidence type="ECO:0000313" key="7">
    <source>
        <dbReference type="EMBL" id="MBB4100640.1"/>
    </source>
</evidence>
<reference evidence="7 8" key="1">
    <citation type="submission" date="2020-08" db="EMBL/GenBank/DDBJ databases">
        <title>Genomic Encyclopedia of Type Strains, Phase IV (KMG-IV): sequencing the most valuable type-strain genomes for metagenomic binning, comparative biology and taxonomic classification.</title>
        <authorList>
            <person name="Goeker M."/>
        </authorList>
    </citation>
    <scope>NUCLEOTIDE SEQUENCE [LARGE SCALE GENOMIC DNA]</scope>
    <source>
        <strain evidence="7 8">DSM 101806</strain>
    </source>
</reference>
<dbReference type="SUPFAM" id="SSF51161">
    <property type="entry name" value="Trimeric LpxA-like enzymes"/>
    <property type="match status" value="1"/>
</dbReference>
<dbReference type="InterPro" id="IPR001451">
    <property type="entry name" value="Hexapep"/>
</dbReference>
<dbReference type="Gene3D" id="1.10.3130.10">
    <property type="entry name" value="serine acetyltransferase, domain 1"/>
    <property type="match status" value="1"/>
</dbReference>
<dbReference type="EC" id="2.3.1.30" evidence="2"/>
<dbReference type="CDD" id="cd03354">
    <property type="entry name" value="LbH_SAT"/>
    <property type="match status" value="1"/>
</dbReference>